<protein>
    <recommendedName>
        <fullName evidence="2">FHA domain-containing protein</fullName>
    </recommendedName>
</protein>
<keyword evidence="1" id="KW-0597">Phosphoprotein</keyword>
<organism evidence="3 4">
    <name type="scientific">Paractinoplanes ferrugineus</name>
    <dbReference type="NCBI Taxonomy" id="113564"/>
    <lineage>
        <taxon>Bacteria</taxon>
        <taxon>Bacillati</taxon>
        <taxon>Actinomycetota</taxon>
        <taxon>Actinomycetes</taxon>
        <taxon>Micromonosporales</taxon>
        <taxon>Micromonosporaceae</taxon>
        <taxon>Paractinoplanes</taxon>
    </lineage>
</organism>
<dbReference type="InterPro" id="IPR000253">
    <property type="entry name" value="FHA_dom"/>
</dbReference>
<sequence>MAVIRTFTIGTGEGCDLRVEDGYASPRHAKIDQHDDGTFVIDDLASTNGTWIRRPGMAFPIKVRCGLGIDLKPGDIVKVGRTEIPWRNA</sequence>
<dbReference type="EMBL" id="BOMM01000104">
    <property type="protein sequence ID" value="GIE16855.1"/>
    <property type="molecule type" value="Genomic_DNA"/>
</dbReference>
<comment type="caution">
    <text evidence="3">The sequence shown here is derived from an EMBL/GenBank/DDBJ whole genome shotgun (WGS) entry which is preliminary data.</text>
</comment>
<proteinExistence type="predicted"/>
<dbReference type="RefSeq" id="WP_203823179.1">
    <property type="nucleotide sequence ID" value="NZ_BAAABP010000005.1"/>
</dbReference>
<dbReference type="Pfam" id="PF00498">
    <property type="entry name" value="FHA"/>
    <property type="match status" value="1"/>
</dbReference>
<evidence type="ECO:0000313" key="4">
    <source>
        <dbReference type="Proteomes" id="UP000598174"/>
    </source>
</evidence>
<dbReference type="CDD" id="cd00060">
    <property type="entry name" value="FHA"/>
    <property type="match status" value="1"/>
</dbReference>
<evidence type="ECO:0000313" key="3">
    <source>
        <dbReference type="EMBL" id="GIE16855.1"/>
    </source>
</evidence>
<evidence type="ECO:0000256" key="1">
    <source>
        <dbReference type="ARBA" id="ARBA00022553"/>
    </source>
</evidence>
<dbReference type="SMART" id="SM00240">
    <property type="entry name" value="FHA"/>
    <property type="match status" value="1"/>
</dbReference>
<dbReference type="InterPro" id="IPR008984">
    <property type="entry name" value="SMAD_FHA_dom_sf"/>
</dbReference>
<dbReference type="AlphaFoldDB" id="A0A919J974"/>
<dbReference type="PROSITE" id="PS50006">
    <property type="entry name" value="FHA_DOMAIN"/>
    <property type="match status" value="1"/>
</dbReference>
<evidence type="ECO:0000259" key="2">
    <source>
        <dbReference type="PROSITE" id="PS50006"/>
    </source>
</evidence>
<name>A0A919J974_9ACTN</name>
<feature type="domain" description="FHA" evidence="2">
    <location>
        <begin position="7"/>
        <end position="57"/>
    </location>
</feature>
<dbReference type="SUPFAM" id="SSF49879">
    <property type="entry name" value="SMAD/FHA domain"/>
    <property type="match status" value="1"/>
</dbReference>
<reference evidence="3" key="1">
    <citation type="submission" date="2021-01" db="EMBL/GenBank/DDBJ databases">
        <title>Whole genome shotgun sequence of Actinoplanes ferrugineus NBRC 15555.</title>
        <authorList>
            <person name="Komaki H."/>
            <person name="Tamura T."/>
        </authorList>
    </citation>
    <scope>NUCLEOTIDE SEQUENCE</scope>
    <source>
        <strain evidence="3">NBRC 15555</strain>
    </source>
</reference>
<gene>
    <name evidence="3" type="ORF">Afe05nite_86950</name>
</gene>
<dbReference type="Proteomes" id="UP000598174">
    <property type="component" value="Unassembled WGS sequence"/>
</dbReference>
<keyword evidence="4" id="KW-1185">Reference proteome</keyword>
<dbReference type="Gene3D" id="2.60.200.20">
    <property type="match status" value="1"/>
</dbReference>
<accession>A0A919J974</accession>